<dbReference type="EMBL" id="JBJJXI010000055">
    <property type="protein sequence ID" value="KAL3399743.1"/>
    <property type="molecule type" value="Genomic_DNA"/>
</dbReference>
<sequence>MEVLKMMQEKNSSILWLAPAARTKLKLKKMESHCWNATRHCIMPLDTGTMTGISWLVGFLRCTTGST</sequence>
<dbReference type="AlphaFoldDB" id="A0ABD2X336"/>
<evidence type="ECO:0000313" key="1">
    <source>
        <dbReference type="EMBL" id="KAL3399743.1"/>
    </source>
</evidence>
<name>A0ABD2X336_9HYME</name>
<keyword evidence="2" id="KW-1185">Reference proteome</keyword>
<organism evidence="1 2">
    <name type="scientific">Trichogramma kaykai</name>
    <dbReference type="NCBI Taxonomy" id="54128"/>
    <lineage>
        <taxon>Eukaryota</taxon>
        <taxon>Metazoa</taxon>
        <taxon>Ecdysozoa</taxon>
        <taxon>Arthropoda</taxon>
        <taxon>Hexapoda</taxon>
        <taxon>Insecta</taxon>
        <taxon>Pterygota</taxon>
        <taxon>Neoptera</taxon>
        <taxon>Endopterygota</taxon>
        <taxon>Hymenoptera</taxon>
        <taxon>Apocrita</taxon>
        <taxon>Proctotrupomorpha</taxon>
        <taxon>Chalcidoidea</taxon>
        <taxon>Trichogrammatidae</taxon>
        <taxon>Trichogramma</taxon>
    </lineage>
</organism>
<dbReference type="Proteomes" id="UP001627154">
    <property type="component" value="Unassembled WGS sequence"/>
</dbReference>
<proteinExistence type="predicted"/>
<accession>A0ABD2X336</accession>
<protein>
    <submittedName>
        <fullName evidence="1">Uncharacterized protein</fullName>
    </submittedName>
</protein>
<reference evidence="1 2" key="1">
    <citation type="journal article" date="2024" name="bioRxiv">
        <title>A reference genome for Trichogramma kaykai: A tiny desert-dwelling parasitoid wasp with competing sex-ratio distorters.</title>
        <authorList>
            <person name="Culotta J."/>
            <person name="Lindsey A.R."/>
        </authorList>
    </citation>
    <scope>NUCLEOTIDE SEQUENCE [LARGE SCALE GENOMIC DNA]</scope>
    <source>
        <strain evidence="1 2">KSX58</strain>
    </source>
</reference>
<gene>
    <name evidence="1" type="ORF">TKK_006989</name>
</gene>
<evidence type="ECO:0000313" key="2">
    <source>
        <dbReference type="Proteomes" id="UP001627154"/>
    </source>
</evidence>
<comment type="caution">
    <text evidence="1">The sequence shown here is derived from an EMBL/GenBank/DDBJ whole genome shotgun (WGS) entry which is preliminary data.</text>
</comment>